<dbReference type="PANTHER" id="PTHR31816:SF3">
    <property type="entry name" value="MICOS COMPLEX SUBUNIT MIC13"/>
    <property type="match status" value="1"/>
</dbReference>
<evidence type="ECO:0000256" key="2">
    <source>
        <dbReference type="ARBA" id="ARBA00006771"/>
    </source>
</evidence>
<dbReference type="InterPro" id="IPR026769">
    <property type="entry name" value="Mic13"/>
</dbReference>
<dbReference type="GO" id="GO:0061617">
    <property type="term" value="C:MICOS complex"/>
    <property type="evidence" value="ECO:0007669"/>
    <property type="project" value="UniProtKB-UniRule"/>
</dbReference>
<evidence type="ECO:0000256" key="3">
    <source>
        <dbReference type="ARBA" id="ARBA00022692"/>
    </source>
</evidence>
<protein>
    <recommendedName>
        <fullName evidence="8">MICOS complex subunit MIC13</fullName>
    </recommendedName>
</protein>
<reference evidence="9" key="1">
    <citation type="journal article" date="2015" name="Insect Biochem. Mol. Biol.">
        <title>An insight into the sialome of the horse fly, Tabanus bromius.</title>
        <authorList>
            <person name="Ribeiro J.M."/>
            <person name="Kazimirova M."/>
            <person name="Takac P."/>
            <person name="Andersen J.F."/>
            <person name="Francischetti I.M."/>
        </authorList>
    </citation>
    <scope>NUCLEOTIDE SEQUENCE</scope>
</reference>
<dbReference type="EMBL" id="GDAI01001071">
    <property type="protein sequence ID" value="JAI16532.1"/>
    <property type="molecule type" value="mRNA"/>
</dbReference>
<proteinExistence type="evidence at transcript level"/>
<name>A0A0K8TQ67_TABBR</name>
<keyword evidence="4 8" id="KW-0999">Mitochondrion inner membrane</keyword>
<evidence type="ECO:0000256" key="4">
    <source>
        <dbReference type="ARBA" id="ARBA00022792"/>
    </source>
</evidence>
<evidence type="ECO:0000313" key="9">
    <source>
        <dbReference type="EMBL" id="JAI16532.1"/>
    </source>
</evidence>
<accession>A0A0K8TQ67</accession>
<dbReference type="Pfam" id="PF15884">
    <property type="entry name" value="QIL1"/>
    <property type="match status" value="1"/>
</dbReference>
<evidence type="ECO:0000256" key="8">
    <source>
        <dbReference type="RuleBase" id="RU363009"/>
    </source>
</evidence>
<evidence type="ECO:0000256" key="7">
    <source>
        <dbReference type="ARBA" id="ARBA00023136"/>
    </source>
</evidence>
<comment type="function">
    <text evidence="8">Component of the MICOS complex, a large protein complex of the mitochondrial inner membrane that plays crucial roles in the maintenance of crista junctions, inner membrane architecture, and formation of contact sites to the outer membrane.</text>
</comment>
<dbReference type="AlphaFoldDB" id="A0A0K8TQ67"/>
<organism evidence="9">
    <name type="scientific">Tabanus bromius</name>
    <name type="common">Band-eyed brown horse fly</name>
    <dbReference type="NCBI Taxonomy" id="304241"/>
    <lineage>
        <taxon>Eukaryota</taxon>
        <taxon>Metazoa</taxon>
        <taxon>Ecdysozoa</taxon>
        <taxon>Arthropoda</taxon>
        <taxon>Hexapoda</taxon>
        <taxon>Insecta</taxon>
        <taxon>Pterygota</taxon>
        <taxon>Neoptera</taxon>
        <taxon>Endopterygota</taxon>
        <taxon>Diptera</taxon>
        <taxon>Brachycera</taxon>
        <taxon>Tabanomorpha</taxon>
        <taxon>Tabanoidea</taxon>
        <taxon>Tabanidae</taxon>
        <taxon>Tabanus</taxon>
    </lineage>
</organism>
<sequence>MLVRFAVKTGIAAAAFYEIKHLGVWGSSYQTEKLSKEICGLTSPYVAKVKKTLDMPLLPKTGEMRFLAKHYYNAGVKNTVHFVYMLPCYAGQMMKKAKDAITQSTEPKANNPK</sequence>
<dbReference type="PANTHER" id="PTHR31816">
    <property type="entry name" value="MICOS COMPLEX SUBUNIT MIC13"/>
    <property type="match status" value="1"/>
</dbReference>
<comment type="similarity">
    <text evidence="2 8">Belongs to the MICOS complex subunit Mic13 family.</text>
</comment>
<comment type="subunit">
    <text evidence="8">Component of the mitochondrial contact site and cristae organizing system (MICOS) complex.</text>
</comment>
<comment type="subcellular location">
    <subcellularLocation>
        <location evidence="1 8">Mitochondrion inner membrane</location>
        <topology evidence="1 8">Single-pass membrane protein</topology>
    </subcellularLocation>
</comment>
<dbReference type="GO" id="GO:0042407">
    <property type="term" value="P:cristae formation"/>
    <property type="evidence" value="ECO:0007669"/>
    <property type="project" value="TreeGrafter"/>
</dbReference>
<keyword evidence="3" id="KW-0812">Transmembrane</keyword>
<dbReference type="GO" id="GO:0044284">
    <property type="term" value="C:mitochondrial crista junction"/>
    <property type="evidence" value="ECO:0007669"/>
    <property type="project" value="TreeGrafter"/>
</dbReference>
<keyword evidence="6 8" id="KW-0496">Mitochondrion</keyword>
<evidence type="ECO:0000256" key="1">
    <source>
        <dbReference type="ARBA" id="ARBA00004434"/>
    </source>
</evidence>
<evidence type="ECO:0000256" key="6">
    <source>
        <dbReference type="ARBA" id="ARBA00023128"/>
    </source>
</evidence>
<keyword evidence="5" id="KW-1133">Transmembrane helix</keyword>
<evidence type="ECO:0000256" key="5">
    <source>
        <dbReference type="ARBA" id="ARBA00022989"/>
    </source>
</evidence>
<keyword evidence="7" id="KW-0472">Membrane</keyword>